<sequence length="385" mass="42030">MTNVRVWLSHDGYTDPDDNLAQLVGAAQARAVAKSDSHVKIGGFVYGDTIDGGQFKMLHPFKPVPGHFAYDPRYQEDWRNAMGAGNYEFHAKYGAAAIRQLAPGWDQYDLLKADAGGQRAWNFDANTRGELTAASRELADDIVAAIGKGGVAEPNEVVVYSAGGGANVAAESIGYLLNRGFAASEIREHFAVVQHGNSNWWQNQEDEARDITRTYTIALSEQDPNSYANGDPAPGLKWLVRQDVWLDGARFGESFRKAAAVAQGLEAFQGLTPGKSFRPTTDGSDAGSHAFAVDVDALLNAWDVRLKTGWNLPNLPNTQHLIKGDGQFALRVMYDEFDWLDARRLMNGSSNNNRSTSADDDRSPASAAYDDADHHVGALSHWDWG</sequence>
<accession>A0A840SJ79</accession>
<reference evidence="2 3" key="1">
    <citation type="submission" date="2020-08" db="EMBL/GenBank/DDBJ databases">
        <title>Genomic Encyclopedia of Type Strains, Phase IV (KMG-IV): sequencing the most valuable type-strain genomes for metagenomic binning, comparative biology and taxonomic classification.</title>
        <authorList>
            <person name="Goeker M."/>
        </authorList>
    </citation>
    <scope>NUCLEOTIDE SEQUENCE [LARGE SCALE GENOMIC DNA]</scope>
    <source>
        <strain evidence="2 3">DSM 101730</strain>
    </source>
</reference>
<dbReference type="Proteomes" id="UP000549457">
    <property type="component" value="Unassembled WGS sequence"/>
</dbReference>
<evidence type="ECO:0000256" key="1">
    <source>
        <dbReference type="SAM" id="MobiDB-lite"/>
    </source>
</evidence>
<evidence type="ECO:0000313" key="2">
    <source>
        <dbReference type="EMBL" id="MBB5221947.1"/>
    </source>
</evidence>
<dbReference type="RefSeq" id="WP_184148387.1">
    <property type="nucleotide sequence ID" value="NZ_JACHFM010000002.1"/>
</dbReference>
<dbReference type="EMBL" id="JACHFM010000002">
    <property type="protein sequence ID" value="MBB5221947.1"/>
    <property type="molecule type" value="Genomic_DNA"/>
</dbReference>
<protein>
    <submittedName>
        <fullName evidence="2">Protein involved in ribonucleotide reduction</fullName>
    </submittedName>
</protein>
<evidence type="ECO:0000313" key="3">
    <source>
        <dbReference type="Proteomes" id="UP000549457"/>
    </source>
</evidence>
<name>A0A840SJ79_9RHOB</name>
<feature type="region of interest" description="Disordered" evidence="1">
    <location>
        <begin position="348"/>
        <end position="370"/>
    </location>
</feature>
<keyword evidence="3" id="KW-1185">Reference proteome</keyword>
<organism evidence="2 3">
    <name type="scientific">Amaricoccus macauensis</name>
    <dbReference type="NCBI Taxonomy" id="57001"/>
    <lineage>
        <taxon>Bacteria</taxon>
        <taxon>Pseudomonadati</taxon>
        <taxon>Pseudomonadota</taxon>
        <taxon>Alphaproteobacteria</taxon>
        <taxon>Rhodobacterales</taxon>
        <taxon>Paracoccaceae</taxon>
        <taxon>Amaricoccus</taxon>
    </lineage>
</organism>
<gene>
    <name evidence="2" type="ORF">HNP73_001883</name>
</gene>
<dbReference type="AlphaFoldDB" id="A0A840SJ79"/>
<proteinExistence type="predicted"/>
<comment type="caution">
    <text evidence="2">The sequence shown here is derived from an EMBL/GenBank/DDBJ whole genome shotgun (WGS) entry which is preliminary data.</text>
</comment>